<dbReference type="Proteomes" id="UP000777784">
    <property type="component" value="Unassembled WGS sequence"/>
</dbReference>
<accession>A0A948RXE5</accession>
<sequence length="370" mass="41490">MTKRAKVAVLFTSRHSIMDDFSRLMGLAEVEKYLPKEHEISLKINISWHKYYPACSTTPWQLDGVIRGLLRRGYDPGKIHAAQNSTVVVDTRIGEVENRLKPVLDHHKIPSVYLNDDDTEWIPYEPKTPLLVLDKVYKKRGIRIPRALIGSSVIHLPTVKTHVFTTMTGAMKNAFGGLLNFERHWTHAVIHETLVDLLTIQQDIHPGIFAVMDGTIAGEGPGPRAMFPREKNVILASGDSVAIDAISAKLQGFDPMAIDCIRLAHEKGLGVGDTQEIEIVGDDIKGVNFNFTGGDTFASRGQKLIYHGWLKPLEHLLLRTPIVPWSYAASRLYHDAYWFNAIGKKRINALGDSQWLQLFEAYKNGPPDLS</sequence>
<proteinExistence type="predicted"/>
<feature type="domain" description="DUF362" evidence="1">
    <location>
        <begin position="41"/>
        <end position="248"/>
    </location>
</feature>
<comment type="caution">
    <text evidence="2">The sequence shown here is derived from an EMBL/GenBank/DDBJ whole genome shotgun (WGS) entry which is preliminary data.</text>
</comment>
<dbReference type="EMBL" id="JAHJDP010000056">
    <property type="protein sequence ID" value="MBU2691364.1"/>
    <property type="molecule type" value="Genomic_DNA"/>
</dbReference>
<evidence type="ECO:0000313" key="3">
    <source>
        <dbReference type="Proteomes" id="UP000777784"/>
    </source>
</evidence>
<evidence type="ECO:0000313" key="2">
    <source>
        <dbReference type="EMBL" id="MBU2691364.1"/>
    </source>
</evidence>
<evidence type="ECO:0000259" key="1">
    <source>
        <dbReference type="Pfam" id="PF04015"/>
    </source>
</evidence>
<name>A0A948RXE5_UNCEI</name>
<gene>
    <name evidence="2" type="ORF">KJ970_10605</name>
</gene>
<reference evidence="2" key="1">
    <citation type="submission" date="2021-05" db="EMBL/GenBank/DDBJ databases">
        <title>Energy efficiency and biological interactions define the core microbiome of deep oligotrophic groundwater.</title>
        <authorList>
            <person name="Mehrshad M."/>
            <person name="Lopez-Fernandez M."/>
            <person name="Bell E."/>
            <person name="Bernier-Latmani R."/>
            <person name="Bertilsson S."/>
            <person name="Dopson M."/>
        </authorList>
    </citation>
    <scope>NUCLEOTIDE SEQUENCE</scope>
    <source>
        <strain evidence="2">Modern_marine.mb.64</strain>
    </source>
</reference>
<dbReference type="Pfam" id="PF04015">
    <property type="entry name" value="DUF362"/>
    <property type="match status" value="1"/>
</dbReference>
<organism evidence="2 3">
    <name type="scientific">Eiseniibacteriota bacterium</name>
    <dbReference type="NCBI Taxonomy" id="2212470"/>
    <lineage>
        <taxon>Bacteria</taxon>
        <taxon>Candidatus Eiseniibacteriota</taxon>
    </lineage>
</organism>
<protein>
    <submittedName>
        <fullName evidence="2">DUF362 domain-containing protein</fullName>
    </submittedName>
</protein>
<dbReference type="InterPro" id="IPR007160">
    <property type="entry name" value="DUF362"/>
</dbReference>
<dbReference type="AlphaFoldDB" id="A0A948RXE5"/>